<evidence type="ECO:0000256" key="8">
    <source>
        <dbReference type="ARBA" id="ARBA00023211"/>
    </source>
</evidence>
<reference evidence="11 12" key="2">
    <citation type="submission" date="2007-01" db="EMBL/GenBank/DDBJ databases">
        <title>Sequencing of the draft genome and assembly of Thermosinus carboxydivorans Nor1.</title>
        <authorList>
            <consortium name="US DOE Joint Genome Institute (JGI-PGF)"/>
            <person name="Copeland A."/>
            <person name="Lucas S."/>
            <person name="Lapidus A."/>
            <person name="Barry K."/>
            <person name="Glavina del Rio T."/>
            <person name="Dalin E."/>
            <person name="Tice H."/>
            <person name="Bruce D."/>
            <person name="Pitluck S."/>
            <person name="Richardson P."/>
        </authorList>
    </citation>
    <scope>NUCLEOTIDE SEQUENCE [LARGE SCALE GENOMIC DNA]</scope>
    <source>
        <strain evidence="11 12">Nor1</strain>
    </source>
</reference>
<comment type="caution">
    <text evidence="11">The sequence shown here is derived from an EMBL/GenBank/DDBJ whole genome shotgun (WGS) entry which is preliminary data.</text>
</comment>
<dbReference type="PANTHER" id="PTHR34353:SF2">
    <property type="entry name" value="CRISPR-ASSOCIATED ENDONUCLEASE CAS1 1"/>
    <property type="match status" value="1"/>
</dbReference>
<dbReference type="Proteomes" id="UP000005139">
    <property type="component" value="Unassembled WGS sequence"/>
</dbReference>
<evidence type="ECO:0000256" key="3">
    <source>
        <dbReference type="ARBA" id="ARBA00022759"/>
    </source>
</evidence>
<comment type="similarity">
    <text evidence="10">Belongs to the CRISPR-associated endonuclease Cas1 family.</text>
</comment>
<dbReference type="eggNOG" id="COG1518">
    <property type="taxonomic scope" value="Bacteria"/>
</dbReference>
<dbReference type="Gene3D" id="3.100.10.20">
    <property type="entry name" value="CRISPR-associated endonuclease Cas1, N-terminal domain"/>
    <property type="match status" value="1"/>
</dbReference>
<evidence type="ECO:0000256" key="1">
    <source>
        <dbReference type="ARBA" id="ARBA00022722"/>
    </source>
</evidence>
<dbReference type="GO" id="GO:0051607">
    <property type="term" value="P:defense response to virus"/>
    <property type="evidence" value="ECO:0007669"/>
    <property type="project" value="UniProtKB-UniRule"/>
</dbReference>
<dbReference type="InterPro" id="IPR002729">
    <property type="entry name" value="CRISPR-assoc_Cas1"/>
</dbReference>
<evidence type="ECO:0000256" key="2">
    <source>
        <dbReference type="ARBA" id="ARBA00022723"/>
    </source>
</evidence>
<dbReference type="HAMAP" id="MF_01470">
    <property type="entry name" value="Cas1"/>
    <property type="match status" value="1"/>
</dbReference>
<gene>
    <name evidence="10" type="primary">cas1</name>
    <name evidence="11" type="ORF">TcarDRAFT_2604</name>
</gene>
<feature type="binding site" evidence="10">
    <location>
        <position position="223"/>
    </location>
    <ligand>
        <name>Mn(2+)</name>
        <dbReference type="ChEBI" id="CHEBI:29035"/>
    </ligand>
</feature>
<dbReference type="EC" id="3.1.-.-" evidence="10"/>
<dbReference type="CDD" id="cd09634">
    <property type="entry name" value="Cas1_I-II-III"/>
    <property type="match status" value="1"/>
</dbReference>
<keyword evidence="5 10" id="KW-0460">Magnesium</keyword>
<dbReference type="RefSeq" id="WP_007288122.1">
    <property type="nucleotide sequence ID" value="NZ_AAWL01000001.1"/>
</dbReference>
<organism evidence="11 12">
    <name type="scientific">Thermosinus carboxydivorans Nor1</name>
    <dbReference type="NCBI Taxonomy" id="401526"/>
    <lineage>
        <taxon>Bacteria</taxon>
        <taxon>Bacillati</taxon>
        <taxon>Bacillota</taxon>
        <taxon>Negativicutes</taxon>
        <taxon>Selenomonadales</taxon>
        <taxon>Sporomusaceae</taxon>
        <taxon>Thermosinus</taxon>
    </lineage>
</organism>
<evidence type="ECO:0000256" key="9">
    <source>
        <dbReference type="ARBA" id="ARBA00038592"/>
    </source>
</evidence>
<evidence type="ECO:0000256" key="6">
    <source>
        <dbReference type="ARBA" id="ARBA00023118"/>
    </source>
</evidence>
<dbReference type="GO" id="GO:0043571">
    <property type="term" value="P:maintenance of CRISPR repeat elements"/>
    <property type="evidence" value="ECO:0007669"/>
    <property type="project" value="UniProtKB-UniRule"/>
</dbReference>
<sequence>MRSLYVTDAGSHLQKSGGRFLVCKGEQILHAIPAEQLDNVVLFGSVQVTAKTITEFLKRGITLTWLSSAGEFYGRLESTRHVDIHKQRQQFKMGERFDFCLKLAKSIIGAKIANCLTILRRYQRTAQKEEVAHYIEVIKVYLDRIDSAETIEKVLGLEGIAARNYFQALSHLVPDDFHFSGRNRQPPKDPFNSLLSFGYTLLMYDLYTIVQNAGLHPYAGLIHKDRQGHPTLVSDLMEEWRPTIIDALVMSVIQRREIQPCDFLPPDEKGGVYLCREAAASFIAAYEKRLTKLNKYGGKELTFRQLLARQTSLLAKAVLDEDPDIYEPVYIR</sequence>
<protein>
    <recommendedName>
        <fullName evidence="10">CRISPR-associated endonuclease Cas1</fullName>
        <ecNumber evidence="10">3.1.-.-</ecNumber>
    </recommendedName>
</protein>
<dbReference type="Pfam" id="PF01867">
    <property type="entry name" value="Cas_Cas1"/>
    <property type="match status" value="1"/>
</dbReference>
<comment type="function">
    <text evidence="10">CRISPR (clustered regularly interspaced short palindromic repeat), is an adaptive immune system that provides protection against mobile genetic elements (viruses, transposable elements and conjugative plasmids). CRISPR clusters contain spacers, sequences complementary to antecedent mobile elements, and target invading nucleic acids. CRISPR clusters are transcribed and processed into CRISPR RNA (crRNA). Acts as a dsDNA endonuclease. Involved in the integration of spacer DNA into the CRISPR cassette.</text>
</comment>
<proteinExistence type="inferred from homology"/>
<keyword evidence="12" id="KW-1185">Reference proteome</keyword>
<evidence type="ECO:0000313" key="12">
    <source>
        <dbReference type="Proteomes" id="UP000005139"/>
    </source>
</evidence>
<keyword evidence="1 10" id="KW-0540">Nuclease</keyword>
<comment type="cofactor">
    <cofactor evidence="10">
        <name>Mg(2+)</name>
        <dbReference type="ChEBI" id="CHEBI:18420"/>
    </cofactor>
    <cofactor evidence="10">
        <name>Mn(2+)</name>
        <dbReference type="ChEBI" id="CHEBI:29035"/>
    </cofactor>
</comment>
<dbReference type="GO" id="GO:0046872">
    <property type="term" value="F:metal ion binding"/>
    <property type="evidence" value="ECO:0007669"/>
    <property type="project" value="UniProtKB-UniRule"/>
</dbReference>
<comment type="subunit">
    <text evidence="9 10">Homodimer, forms a heterotetramer with a Cas2 homodimer.</text>
</comment>
<dbReference type="AlphaFoldDB" id="A1HM66"/>
<evidence type="ECO:0000256" key="5">
    <source>
        <dbReference type="ARBA" id="ARBA00022842"/>
    </source>
</evidence>
<dbReference type="InterPro" id="IPR042211">
    <property type="entry name" value="CRISPR-assoc_Cas1_N"/>
</dbReference>
<evidence type="ECO:0000256" key="10">
    <source>
        <dbReference type="HAMAP-Rule" id="MF_01470"/>
    </source>
</evidence>
<keyword evidence="8 10" id="KW-0464">Manganese</keyword>
<dbReference type="PANTHER" id="PTHR34353">
    <property type="entry name" value="CRISPR-ASSOCIATED ENDONUCLEASE CAS1 1"/>
    <property type="match status" value="1"/>
</dbReference>
<dbReference type="GO" id="GO:0003677">
    <property type="term" value="F:DNA binding"/>
    <property type="evidence" value="ECO:0007669"/>
    <property type="project" value="UniProtKB-KW"/>
</dbReference>
<dbReference type="EMBL" id="AAWL01000001">
    <property type="protein sequence ID" value="EAX48915.1"/>
    <property type="molecule type" value="Genomic_DNA"/>
</dbReference>
<dbReference type="GO" id="GO:0016787">
    <property type="term" value="F:hydrolase activity"/>
    <property type="evidence" value="ECO:0007669"/>
    <property type="project" value="UniProtKB-KW"/>
</dbReference>
<keyword evidence="2 10" id="KW-0479">Metal-binding</keyword>
<name>A1HM66_9FIRM</name>
<dbReference type="Gene3D" id="1.20.120.920">
    <property type="entry name" value="CRISPR-associated endonuclease Cas1, C-terminal domain"/>
    <property type="match status" value="1"/>
</dbReference>
<evidence type="ECO:0000313" key="11">
    <source>
        <dbReference type="EMBL" id="EAX48915.1"/>
    </source>
</evidence>
<keyword evidence="3 10" id="KW-0255">Endonuclease</keyword>
<evidence type="ECO:0000256" key="4">
    <source>
        <dbReference type="ARBA" id="ARBA00022801"/>
    </source>
</evidence>
<keyword evidence="7 10" id="KW-0238">DNA-binding</keyword>
<reference evidence="11 12" key="1">
    <citation type="submission" date="2007-01" db="EMBL/GenBank/DDBJ databases">
        <title>Annotation of the draft genome assembly of Thermosinus carboxydivorans Nor1.</title>
        <authorList>
            <consortium name="US DOE Joint Genome Institute (JGI-ORNL)"/>
            <person name="Larimer F."/>
            <person name="Land M."/>
            <person name="Hauser L."/>
        </authorList>
    </citation>
    <scope>NUCLEOTIDE SEQUENCE [LARGE SCALE GENOMIC DNA]</scope>
    <source>
        <strain evidence="11 12">Nor1</strain>
    </source>
</reference>
<dbReference type="NCBIfam" id="TIGR00287">
    <property type="entry name" value="cas1"/>
    <property type="match status" value="1"/>
</dbReference>
<dbReference type="OrthoDB" id="9803119at2"/>
<dbReference type="InterPro" id="IPR042206">
    <property type="entry name" value="CRISPR-assoc_Cas1_C"/>
</dbReference>
<keyword evidence="6 10" id="KW-0051">Antiviral defense</keyword>
<dbReference type="GO" id="GO:0004519">
    <property type="term" value="F:endonuclease activity"/>
    <property type="evidence" value="ECO:0007669"/>
    <property type="project" value="UniProtKB-UniRule"/>
</dbReference>
<dbReference type="InterPro" id="IPR050646">
    <property type="entry name" value="Cas1"/>
</dbReference>
<evidence type="ECO:0000256" key="7">
    <source>
        <dbReference type="ARBA" id="ARBA00023125"/>
    </source>
</evidence>
<keyword evidence="4 10" id="KW-0378">Hydrolase</keyword>
<feature type="binding site" evidence="10">
    <location>
        <position position="238"/>
    </location>
    <ligand>
        <name>Mn(2+)</name>
        <dbReference type="ChEBI" id="CHEBI:29035"/>
    </ligand>
</feature>
<feature type="binding site" evidence="10">
    <location>
        <position position="158"/>
    </location>
    <ligand>
        <name>Mn(2+)</name>
        <dbReference type="ChEBI" id="CHEBI:29035"/>
    </ligand>
</feature>
<accession>A1HM66</accession>